<dbReference type="PANTHER" id="PTHR11223:SF11">
    <property type="entry name" value="OS11G0519500 PROTEIN"/>
    <property type="match status" value="1"/>
</dbReference>
<name>A0A0A9CU86_ARUDO</name>
<dbReference type="GO" id="GO:0005634">
    <property type="term" value="C:nucleus"/>
    <property type="evidence" value="ECO:0007669"/>
    <property type="project" value="TreeGrafter"/>
</dbReference>
<organism evidence="1">
    <name type="scientific">Arundo donax</name>
    <name type="common">Giant reed</name>
    <name type="synonym">Donax arundinaceus</name>
    <dbReference type="NCBI Taxonomy" id="35708"/>
    <lineage>
        <taxon>Eukaryota</taxon>
        <taxon>Viridiplantae</taxon>
        <taxon>Streptophyta</taxon>
        <taxon>Embryophyta</taxon>
        <taxon>Tracheophyta</taxon>
        <taxon>Spermatophyta</taxon>
        <taxon>Magnoliopsida</taxon>
        <taxon>Liliopsida</taxon>
        <taxon>Poales</taxon>
        <taxon>Poaceae</taxon>
        <taxon>PACMAD clade</taxon>
        <taxon>Arundinoideae</taxon>
        <taxon>Arundineae</taxon>
        <taxon>Arundo</taxon>
    </lineage>
</organism>
<sequence>MLKEVDAIDDSKDDYSNWEILEKLSPEFRSKYAINNVEHPHFMPISYMRRRKFHSTTQVRNHQRTYAFLRKFISLKPYIKGSDRFCSVINRLEQNSEIPSSTFGSYDVEDSVHVLLDSVLYLWESQFHPLIREGHMDSLLWVIDQLTKGKEFEDFQPLAPDPGDFPPHLKPYAMLYIVTKLKTSLYARAEEQLRMHEDYDNYLASGELDSYIYESLSLEDDLSVKDVASCAVPHKFSVLDPALIKLSLKRRAEIVQIHHQVCTYSDCIRNLLADESLKGHLTNLMSELEVEGFFAVDNGPAHWEKKRFTELVDRFRDEVFEGHSLPRHYVIRGIIDYRTISLRKDTWQAFKQVVSEAQDRLTAYLPQFWRETRHYKHDFYDIVREPLVKIFV</sequence>
<evidence type="ECO:0000313" key="1">
    <source>
        <dbReference type="EMBL" id="JAD78003.1"/>
    </source>
</evidence>
<reference evidence="1" key="1">
    <citation type="submission" date="2014-09" db="EMBL/GenBank/DDBJ databases">
        <authorList>
            <person name="Magalhaes I.L.F."/>
            <person name="Oliveira U."/>
            <person name="Santos F.R."/>
            <person name="Vidigal T.H.D.A."/>
            <person name="Brescovit A.D."/>
            <person name="Santos A.J."/>
        </authorList>
    </citation>
    <scope>NUCLEOTIDE SEQUENCE</scope>
    <source>
        <tissue evidence="1">Shoot tissue taken approximately 20 cm above the soil surface</tissue>
    </source>
</reference>
<dbReference type="GO" id="GO:0000055">
    <property type="term" value="P:ribosomal large subunit export from nucleus"/>
    <property type="evidence" value="ECO:0007669"/>
    <property type="project" value="TreeGrafter"/>
</dbReference>
<dbReference type="InterPro" id="IPR045065">
    <property type="entry name" value="XPO1/5"/>
</dbReference>
<dbReference type="AlphaFoldDB" id="A0A0A9CU86"/>
<proteinExistence type="predicted"/>
<dbReference type="PANTHER" id="PTHR11223">
    <property type="entry name" value="EXPORTIN 1/5"/>
    <property type="match status" value="1"/>
</dbReference>
<protein>
    <submittedName>
        <fullName evidence="1">Uncharacterized protein</fullName>
    </submittedName>
</protein>
<dbReference type="GO" id="GO:0005737">
    <property type="term" value="C:cytoplasm"/>
    <property type="evidence" value="ECO:0007669"/>
    <property type="project" value="TreeGrafter"/>
</dbReference>
<dbReference type="EMBL" id="GBRH01219892">
    <property type="protein sequence ID" value="JAD78003.1"/>
    <property type="molecule type" value="Transcribed_RNA"/>
</dbReference>
<accession>A0A0A9CU86</accession>
<dbReference type="GO" id="GO:0005049">
    <property type="term" value="F:nuclear export signal receptor activity"/>
    <property type="evidence" value="ECO:0007669"/>
    <property type="project" value="InterPro"/>
</dbReference>
<reference evidence="1" key="2">
    <citation type="journal article" date="2015" name="Data Brief">
        <title>Shoot transcriptome of the giant reed, Arundo donax.</title>
        <authorList>
            <person name="Barrero R.A."/>
            <person name="Guerrero F.D."/>
            <person name="Moolhuijzen P."/>
            <person name="Goolsby J.A."/>
            <person name="Tidwell J."/>
            <person name="Bellgard S.E."/>
            <person name="Bellgard M.I."/>
        </authorList>
    </citation>
    <scope>NUCLEOTIDE SEQUENCE</scope>
    <source>
        <tissue evidence="1">Shoot tissue taken approximately 20 cm above the soil surface</tissue>
    </source>
</reference>
<dbReference type="GO" id="GO:0000056">
    <property type="term" value="P:ribosomal small subunit export from nucleus"/>
    <property type="evidence" value="ECO:0007669"/>
    <property type="project" value="TreeGrafter"/>
</dbReference>
<dbReference type="GO" id="GO:0006611">
    <property type="term" value="P:protein export from nucleus"/>
    <property type="evidence" value="ECO:0007669"/>
    <property type="project" value="InterPro"/>
</dbReference>